<dbReference type="GO" id="GO:0016887">
    <property type="term" value="F:ATP hydrolysis activity"/>
    <property type="evidence" value="ECO:0007669"/>
    <property type="project" value="InterPro"/>
</dbReference>
<dbReference type="InterPro" id="IPR003439">
    <property type="entry name" value="ABC_transporter-like_ATP-bd"/>
</dbReference>
<evidence type="ECO:0000313" key="4">
    <source>
        <dbReference type="Proteomes" id="UP000007494"/>
    </source>
</evidence>
<dbReference type="PANTHER" id="PTHR43394">
    <property type="entry name" value="ATP-DEPENDENT PERMEASE MDL1, MITOCHONDRIAL"/>
    <property type="match status" value="1"/>
</dbReference>
<dbReference type="InterPro" id="IPR027417">
    <property type="entry name" value="P-loop_NTPase"/>
</dbReference>
<keyword evidence="4" id="KW-1185">Reference proteome</keyword>
<dbReference type="Proteomes" id="UP000007494">
    <property type="component" value="Chromosome XI"/>
</dbReference>
<dbReference type="eggNOG" id="KOG0058">
    <property type="taxonomic scope" value="Eukaryota"/>
</dbReference>
<reference evidence="3" key="4">
    <citation type="journal article" date="2015" name="PLoS ONE">
        <title>Comprehensive Evaluation of Toxoplasma gondii VEG and Neospora caninum LIV Genomes with Tachyzoite Stage Transcriptome and Proteome Defines Novel Transcript Features.</title>
        <authorList>
            <person name="Ramaprasad A."/>
            <person name="Mourier T."/>
            <person name="Naeem R."/>
            <person name="Malas T.B."/>
            <person name="Moussa E."/>
            <person name="Panigrahi A."/>
            <person name="Vermont S.J."/>
            <person name="Otto T.D."/>
            <person name="Wastling J."/>
            <person name="Pain A."/>
        </authorList>
    </citation>
    <scope>NUCLEOTIDE SEQUENCE</scope>
    <source>
        <strain evidence="3">Liverpool</strain>
    </source>
</reference>
<dbReference type="GO" id="GO:0005524">
    <property type="term" value="F:ATP binding"/>
    <property type="evidence" value="ECO:0007669"/>
    <property type="project" value="InterPro"/>
</dbReference>
<dbReference type="EMBL" id="FR823392">
    <property type="protein sequence ID" value="CBZ55459.1"/>
    <property type="molecule type" value="Genomic_DNA"/>
</dbReference>
<name>F0VP13_NEOCL</name>
<evidence type="ECO:0000313" key="3">
    <source>
        <dbReference type="EMBL" id="CEL70196.1"/>
    </source>
</evidence>
<dbReference type="GeneID" id="13440872"/>
<dbReference type="Pfam" id="PF00005">
    <property type="entry name" value="ABC_tran"/>
    <property type="match status" value="1"/>
</dbReference>
<feature type="domain" description="ABC transporter" evidence="1">
    <location>
        <begin position="103"/>
        <end position="199"/>
    </location>
</feature>
<dbReference type="GO" id="GO:0015421">
    <property type="term" value="F:ABC-type oligopeptide transporter activity"/>
    <property type="evidence" value="ECO:0007669"/>
    <property type="project" value="TreeGrafter"/>
</dbReference>
<dbReference type="VEuPathDB" id="ToxoDB:NCLIV_058820"/>
<evidence type="ECO:0000259" key="1">
    <source>
        <dbReference type="Pfam" id="PF00005"/>
    </source>
</evidence>
<dbReference type="RefSeq" id="XP_003885487.1">
    <property type="nucleotide sequence ID" value="XM_003885438.1"/>
</dbReference>
<reference evidence="4" key="3">
    <citation type="journal article" date="2012" name="PLoS Pathog.">
        <title>Comparative genomics of the apicomplexan parasites Toxoplasma gondii and Neospora caninum: Coccidia differing in host range and transmission strategy.</title>
        <authorList>
            <person name="Reid A.J."/>
            <person name="Vermont S.J."/>
            <person name="Cotton J.A."/>
            <person name="Harris D."/>
            <person name="Hill-Cawthorne G.A."/>
            <person name="Konen-Waisman S."/>
            <person name="Latham S.M."/>
            <person name="Mourier T."/>
            <person name="Norton R."/>
            <person name="Quail M.A."/>
            <person name="Sanders M."/>
            <person name="Shanmugam D."/>
            <person name="Sohal A."/>
            <person name="Wasmuth J.D."/>
            <person name="Brunk B."/>
            <person name="Grigg M.E."/>
            <person name="Howard J.C."/>
            <person name="Parkinson J."/>
            <person name="Roos D.S."/>
            <person name="Trees A.J."/>
            <person name="Berriman M."/>
            <person name="Pain A."/>
            <person name="Wastling J.M."/>
        </authorList>
    </citation>
    <scope>NUCLEOTIDE SEQUENCE [LARGE SCALE GENOMIC DNA]</scope>
    <source>
        <strain evidence="4">Liverpool</strain>
    </source>
</reference>
<organism evidence="2 4">
    <name type="scientific">Neospora caninum (strain Liverpool)</name>
    <dbReference type="NCBI Taxonomy" id="572307"/>
    <lineage>
        <taxon>Eukaryota</taxon>
        <taxon>Sar</taxon>
        <taxon>Alveolata</taxon>
        <taxon>Apicomplexa</taxon>
        <taxon>Conoidasida</taxon>
        <taxon>Coccidia</taxon>
        <taxon>Eucoccidiorida</taxon>
        <taxon>Eimeriorina</taxon>
        <taxon>Sarcocystidae</taxon>
        <taxon>Neospora</taxon>
    </lineage>
</organism>
<reference evidence="2" key="1">
    <citation type="submission" date="2011-02" db="EMBL/GenBank/DDBJ databases">
        <authorList>
            <person name="Aslett M."/>
        </authorList>
    </citation>
    <scope>NUCLEOTIDE SEQUENCE</scope>
    <source>
        <strain evidence="2">Liverpool</strain>
    </source>
</reference>
<gene>
    <name evidence="3" type="ORF">BN1204_058820</name>
    <name evidence="2" type="ORF">NCLIV_058820</name>
</gene>
<dbReference type="AlphaFoldDB" id="F0VP13"/>
<dbReference type="OrthoDB" id="6500128at2759"/>
<dbReference type="PANTHER" id="PTHR43394:SF1">
    <property type="entry name" value="ATP-BINDING CASSETTE SUB-FAMILY B MEMBER 10, MITOCHONDRIAL"/>
    <property type="match status" value="1"/>
</dbReference>
<evidence type="ECO:0000313" key="2">
    <source>
        <dbReference type="EMBL" id="CBZ55459.1"/>
    </source>
</evidence>
<dbReference type="InParanoid" id="F0VP13"/>
<dbReference type="SUPFAM" id="SSF52540">
    <property type="entry name" value="P-loop containing nucleoside triphosphate hydrolases"/>
    <property type="match status" value="1"/>
</dbReference>
<protein>
    <submittedName>
        <fullName evidence="3">ABC transporter, putative</fullName>
    </submittedName>
    <submittedName>
        <fullName evidence="2">Putative ABC transporter</fullName>
    </submittedName>
</protein>
<dbReference type="OMA" id="HADLEYF"/>
<dbReference type="EMBL" id="LN714486">
    <property type="protein sequence ID" value="CEL70196.1"/>
    <property type="molecule type" value="Genomic_DNA"/>
</dbReference>
<sequence length="248" mass="27505">MEAFGAAQYVITLLSINPEGGYCLPRLMPCARVLKQQLDPILLAKQADTEVSPTASHLNDKDPLGEWRARYVHADLEYFEVRGEIHFCSVVFHYPGRPTVPVLNGVSLHVSSKEFVGVAGAAGSGKTTLLRLIDGLVHADQGAVFIDGRDVRHLDPIWLRRQVGVLWQDPDIVSGTIHDNLYYGVGNPDPVPCYSNEVCMRAKELKFTETVSVGFNGVCIHMEDCSRRKRRATVALEVTPERCLRGLH</sequence>
<proteinExistence type="predicted"/>
<reference evidence="2" key="2">
    <citation type="submission" date="2011-03" db="EMBL/GenBank/DDBJ databases">
        <title>Comparative genomics and transcriptomics of Neospora caninum and Toxoplasma gondii.</title>
        <authorList>
            <person name="Reid A.J."/>
            <person name="Sohal A."/>
            <person name="Harris D."/>
            <person name="Quail M."/>
            <person name="Sanders M."/>
            <person name="Berriman M."/>
            <person name="Wastling J.M."/>
            <person name="Pain A."/>
        </authorList>
    </citation>
    <scope>NUCLEOTIDE SEQUENCE</scope>
    <source>
        <strain evidence="2">Liverpool</strain>
    </source>
</reference>
<dbReference type="Gene3D" id="3.40.50.300">
    <property type="entry name" value="P-loop containing nucleotide triphosphate hydrolases"/>
    <property type="match status" value="1"/>
</dbReference>
<dbReference type="InterPro" id="IPR039421">
    <property type="entry name" value="Type_1_exporter"/>
</dbReference>
<accession>F0VP13</accession>